<evidence type="ECO:0000256" key="12">
    <source>
        <dbReference type="ARBA" id="ARBA00022777"/>
    </source>
</evidence>
<sequence length="885" mass="96568">MAIGKFIGGYVFHSQALIADAYHALTDLVSDFLTLGTVAWSLKPPSERFPNGYGKIESIGALGVSGLLLCGGVFMGLNSGQVLLDQFYPQAAEAIAHVGALGHGHSHSHGVEAMGPSIHAAWLAAGSIVVKEWLYHATMKVATERKSSVLASNAIHHRIDSLTSIVALFTIGGTYLFQDASWLDPVGGLLISLMVIKAGWGNTKTSLLELADTNVDDDIKESVQKAAAKMLAKLEGGDAIKVRDVQGMKSGQNYLMDVEIAVPGAWSVSRTRQVEESIRTAVGEGVRGVKRLKVRFIPLEHEELTFTEEFIPADVTSRPLYIGFDLSTQQLKGLVVNSDLKVVYVSKFDFDADSRGFPIKKGVLTNEAEHEVFAPVALWLQALDGVLEGLRKQGMDFSQIKGISGAGQQHGSVYWGENAEKLLKELDASKTLEEQLDGAFSHPFSPNWQDSSTQKECDEFDAALGGQSELAFATGSKAHHRFTGPQIMRFQRKYPDVYKKTSRISLVSSFIASLFLGHIAPMDISDVCGMNLWNIKKGAYDEKLLQLCAGSSGVDDLKRKLGDVPEDGGIHLGPIDRYYVERYGFSPDCTIIPATGDNPATILALPLRASDAMVSLGTSTTFLMSTPSYKPDPATHFFNHPTTAGLYMFMLCYKNGGLARELVRDAVNEKLGEKPSTSWANFDKVTLETPPMGQKADSDPMKLGLFFPRPEIVPNLRSGQWRFDYNPKDGSLQPSNGGWDEPFDEARAIVESQMLSLRLRSRGLTQSPGEGIPAQPRRVYLVGGGSKNKAIAKVAGEILGGSEGVYKLEIGDNACALGAAYKAVWAMERAEGQTFEDLIGKRWHEEEFIEKIADGYQPGVFERYGQAVEGFEKMELEVLRQEGKH</sequence>
<dbReference type="GO" id="GO:0008324">
    <property type="term" value="F:monoatomic cation transmembrane transporter activity"/>
    <property type="evidence" value="ECO:0007669"/>
    <property type="project" value="InterPro"/>
</dbReference>
<name>A0A505II06_ASPNG</name>
<keyword evidence="11" id="KW-0547">Nucleotide-binding</keyword>
<evidence type="ECO:0000256" key="2">
    <source>
        <dbReference type="ARBA" id="ARBA00004496"/>
    </source>
</evidence>
<comment type="caution">
    <text evidence="22">The sequence shown here is derived from an EMBL/GenBank/DDBJ whole genome shotgun (WGS) entry which is preliminary data.</text>
</comment>
<keyword evidence="8" id="KW-0119">Carbohydrate metabolism</keyword>
<keyword evidence="7" id="KW-0963">Cytoplasm</keyword>
<dbReference type="GO" id="GO:0016020">
    <property type="term" value="C:membrane"/>
    <property type="evidence" value="ECO:0007669"/>
    <property type="project" value="UniProtKB-SubCell"/>
</dbReference>
<keyword evidence="6" id="KW-0813">Transport</keyword>
<dbReference type="InterPro" id="IPR018485">
    <property type="entry name" value="FGGY_C"/>
</dbReference>
<proteinExistence type="inferred from homology"/>
<dbReference type="SUPFAM" id="SSF161111">
    <property type="entry name" value="Cation efflux protein transmembrane domain-like"/>
    <property type="match status" value="1"/>
</dbReference>
<gene>
    <name evidence="22" type="ORF">CAN33_0016025</name>
</gene>
<dbReference type="PANTHER" id="PTHR10196">
    <property type="entry name" value="SUGAR KINASE"/>
    <property type="match status" value="1"/>
</dbReference>
<evidence type="ECO:0000256" key="9">
    <source>
        <dbReference type="ARBA" id="ARBA00022679"/>
    </source>
</evidence>
<keyword evidence="16" id="KW-0472">Membrane</keyword>
<dbReference type="EC" id="2.7.1.17" evidence="5"/>
<dbReference type="InterPro" id="IPR036837">
    <property type="entry name" value="Cation_efflux_CTD_sf"/>
</dbReference>
<comment type="similarity">
    <text evidence="3">Belongs to the cation diffusion facilitator (CDF) transporter (TC 2.A.4) family. SLC30A subfamily.</text>
</comment>
<comment type="function">
    <text evidence="17">Highly specific D-xylulose kinase which participates in the catabolism of xylose. Xylose is a major component of hemicelluloses such as xylan. Most fungi utilize D-xylose via three enzymatic reactions, xylose reductase (XR), xylitol dehydrogenase (XDH), and xylulokinase, to form xylulose 5-phosphate, which enters pentose phosphate pathway.</text>
</comment>
<dbReference type="GO" id="GO:0005997">
    <property type="term" value="P:xylulose metabolic process"/>
    <property type="evidence" value="ECO:0007669"/>
    <property type="project" value="TreeGrafter"/>
</dbReference>
<dbReference type="GO" id="GO:0005524">
    <property type="term" value="F:ATP binding"/>
    <property type="evidence" value="ECO:0007669"/>
    <property type="project" value="UniProtKB-KW"/>
</dbReference>
<dbReference type="GO" id="GO:0098771">
    <property type="term" value="P:inorganic ion homeostasis"/>
    <property type="evidence" value="ECO:0007669"/>
    <property type="project" value="UniProtKB-ARBA"/>
</dbReference>
<evidence type="ECO:0000313" key="22">
    <source>
        <dbReference type="EMBL" id="TPR07875.1"/>
    </source>
</evidence>
<reference evidence="23" key="1">
    <citation type="submission" date="2018-10" db="EMBL/GenBank/DDBJ databases">
        <title>FDA dAtabase for Regulatory Grade micrObial Sequences (FDA-ARGOS): Supporting development and validation of Infectious Disease Dx tests.</title>
        <authorList>
            <person name="Kerrigan L."/>
            <person name="Tallon L."/>
            <person name="Sadzewicz L."/>
            <person name="Sengamalay N."/>
            <person name="Ott S."/>
            <person name="Godinez A."/>
            <person name="Nagaraj S."/>
            <person name="Vavikolanu K."/>
            <person name="Nadendla S."/>
            <person name="George J."/>
            <person name="Sichtig H."/>
        </authorList>
    </citation>
    <scope>NUCLEOTIDE SEQUENCE [LARGE SCALE GENOMIC DNA]</scope>
    <source>
        <strain evidence="23">FDAARGOS_311</strain>
    </source>
</reference>
<keyword evidence="14" id="KW-1133">Transmembrane helix</keyword>
<organism evidence="22 23">
    <name type="scientific">Aspergillus niger</name>
    <dbReference type="NCBI Taxonomy" id="5061"/>
    <lineage>
        <taxon>Eukaryota</taxon>
        <taxon>Fungi</taxon>
        <taxon>Dikarya</taxon>
        <taxon>Ascomycota</taxon>
        <taxon>Pezizomycotina</taxon>
        <taxon>Eurotiomycetes</taxon>
        <taxon>Eurotiomycetidae</taxon>
        <taxon>Eurotiales</taxon>
        <taxon>Aspergillaceae</taxon>
        <taxon>Aspergillus</taxon>
        <taxon>Aspergillus subgen. Circumdati</taxon>
    </lineage>
</organism>
<keyword evidence="8" id="KW-0859">Xylose metabolism</keyword>
<dbReference type="Gene3D" id="3.30.420.40">
    <property type="match status" value="2"/>
</dbReference>
<feature type="domain" description="Cation efflux protein transmembrane" evidence="20">
    <location>
        <begin position="2"/>
        <end position="210"/>
    </location>
</feature>
<dbReference type="VEuPathDB" id="FungiDB:ATCC64974_45440"/>
<evidence type="ECO:0000256" key="16">
    <source>
        <dbReference type="ARBA" id="ARBA00023136"/>
    </source>
</evidence>
<keyword evidence="10 22" id="KW-0812">Transmembrane</keyword>
<dbReference type="CDD" id="cd07776">
    <property type="entry name" value="ASKHA_NBD_FGGY_SpXK-like"/>
    <property type="match status" value="1"/>
</dbReference>
<evidence type="ECO:0000256" key="18">
    <source>
        <dbReference type="ARBA" id="ARBA00048885"/>
    </source>
</evidence>
<dbReference type="InterPro" id="IPR002524">
    <property type="entry name" value="Cation_efflux"/>
</dbReference>
<dbReference type="Gene3D" id="3.30.70.1350">
    <property type="entry name" value="Cation efflux protein, cytoplasmic domain"/>
    <property type="match status" value="1"/>
</dbReference>
<evidence type="ECO:0000256" key="15">
    <source>
        <dbReference type="ARBA" id="ARBA00023065"/>
    </source>
</evidence>
<evidence type="ECO:0000256" key="13">
    <source>
        <dbReference type="ARBA" id="ARBA00022840"/>
    </source>
</evidence>
<dbReference type="InterPro" id="IPR027469">
    <property type="entry name" value="Cation_efflux_TMD_sf"/>
</dbReference>
<dbReference type="GO" id="GO:0005739">
    <property type="term" value="C:mitochondrion"/>
    <property type="evidence" value="ECO:0007669"/>
    <property type="project" value="UniProtKB-ARBA"/>
</dbReference>
<dbReference type="GO" id="GO:0004856">
    <property type="term" value="F:D-xylulokinase activity"/>
    <property type="evidence" value="ECO:0007669"/>
    <property type="project" value="UniProtKB-EC"/>
</dbReference>
<dbReference type="Gene3D" id="1.20.1510.10">
    <property type="entry name" value="Cation efflux protein transmembrane domain"/>
    <property type="match status" value="1"/>
</dbReference>
<dbReference type="GO" id="GO:0005829">
    <property type="term" value="C:cytosol"/>
    <property type="evidence" value="ECO:0007669"/>
    <property type="project" value="TreeGrafter"/>
</dbReference>
<dbReference type="SUPFAM" id="SSF53067">
    <property type="entry name" value="Actin-like ATPase domain"/>
    <property type="match status" value="2"/>
</dbReference>
<dbReference type="VEuPathDB" id="FungiDB:ASPNIDRAFT2_1120560"/>
<dbReference type="GO" id="GO:0042732">
    <property type="term" value="P:D-xylose metabolic process"/>
    <property type="evidence" value="ECO:0007669"/>
    <property type="project" value="UniProtKB-KW"/>
</dbReference>
<dbReference type="VEuPathDB" id="FungiDB:M747DRAFT_111432"/>
<evidence type="ECO:0000256" key="5">
    <source>
        <dbReference type="ARBA" id="ARBA00012038"/>
    </source>
</evidence>
<evidence type="ECO:0000256" key="3">
    <source>
        <dbReference type="ARBA" id="ARBA00008873"/>
    </source>
</evidence>
<evidence type="ECO:0000259" key="20">
    <source>
        <dbReference type="Pfam" id="PF01545"/>
    </source>
</evidence>
<evidence type="ECO:0000256" key="8">
    <source>
        <dbReference type="ARBA" id="ARBA00022629"/>
    </source>
</evidence>
<evidence type="ECO:0000256" key="14">
    <source>
        <dbReference type="ARBA" id="ARBA00022989"/>
    </source>
</evidence>
<comment type="similarity">
    <text evidence="4">Belongs to the FGGY kinase family.</text>
</comment>
<dbReference type="VEuPathDB" id="FungiDB:M747DRAFT_334296"/>
<dbReference type="InterPro" id="IPR058533">
    <property type="entry name" value="Cation_efflux_TM"/>
</dbReference>
<evidence type="ECO:0000259" key="19">
    <source>
        <dbReference type="Pfam" id="PF00370"/>
    </source>
</evidence>
<protein>
    <recommendedName>
        <fullName evidence="5">xylulokinase</fullName>
        <ecNumber evidence="5">2.7.1.17</ecNumber>
    </recommendedName>
</protein>
<keyword evidence="15" id="KW-0406">Ion transport</keyword>
<dbReference type="FunFam" id="3.30.420.40:FF:000118">
    <property type="entry name" value="Xylulose kinase 2"/>
    <property type="match status" value="1"/>
</dbReference>
<dbReference type="Pfam" id="PF02782">
    <property type="entry name" value="FGGY_C"/>
    <property type="match status" value="1"/>
</dbReference>
<dbReference type="InterPro" id="IPR043129">
    <property type="entry name" value="ATPase_NBD"/>
</dbReference>
<dbReference type="Proteomes" id="UP000197666">
    <property type="component" value="Unassembled WGS sequence"/>
</dbReference>
<dbReference type="Pfam" id="PF00370">
    <property type="entry name" value="FGGY_N"/>
    <property type="match status" value="1"/>
</dbReference>
<comment type="subcellular location">
    <subcellularLocation>
        <location evidence="2">Cytoplasm</location>
    </subcellularLocation>
    <subcellularLocation>
        <location evidence="1">Membrane</location>
        <topology evidence="1">Multi-pass membrane protein</topology>
    </subcellularLocation>
</comment>
<dbReference type="VEuPathDB" id="FungiDB:ASPNIDRAFT2_1184005"/>
<evidence type="ECO:0000256" key="7">
    <source>
        <dbReference type="ARBA" id="ARBA00022490"/>
    </source>
</evidence>
<dbReference type="FunFam" id="1.20.1510.10:FF:000013">
    <property type="entry name" value="Cation efflux family protein"/>
    <property type="match status" value="1"/>
</dbReference>
<evidence type="ECO:0000256" key="1">
    <source>
        <dbReference type="ARBA" id="ARBA00004141"/>
    </source>
</evidence>
<evidence type="ECO:0000256" key="10">
    <source>
        <dbReference type="ARBA" id="ARBA00022692"/>
    </source>
</evidence>
<comment type="catalytic activity">
    <reaction evidence="18">
        <text>D-xylulose + ATP = D-xylulose 5-phosphate + ADP + H(+)</text>
        <dbReference type="Rhea" id="RHEA:10964"/>
        <dbReference type="ChEBI" id="CHEBI:15378"/>
        <dbReference type="ChEBI" id="CHEBI:17140"/>
        <dbReference type="ChEBI" id="CHEBI:30616"/>
        <dbReference type="ChEBI" id="CHEBI:57737"/>
        <dbReference type="ChEBI" id="CHEBI:456216"/>
        <dbReference type="EC" id="2.7.1.17"/>
    </reaction>
</comment>
<dbReference type="InterPro" id="IPR042024">
    <property type="entry name" value="D-XK_euk"/>
</dbReference>
<evidence type="ECO:0000259" key="21">
    <source>
        <dbReference type="Pfam" id="PF02782"/>
    </source>
</evidence>
<keyword evidence="12" id="KW-0418">Kinase</keyword>
<feature type="domain" description="Carbohydrate kinase FGGY N-terminal" evidence="19">
    <location>
        <begin position="448"/>
        <end position="602"/>
    </location>
</feature>
<dbReference type="EMBL" id="NKJJ02000007">
    <property type="protein sequence ID" value="TPR07875.1"/>
    <property type="molecule type" value="Genomic_DNA"/>
</dbReference>
<accession>A0A505II06</accession>
<evidence type="ECO:0000256" key="6">
    <source>
        <dbReference type="ARBA" id="ARBA00022448"/>
    </source>
</evidence>
<dbReference type="Pfam" id="PF01545">
    <property type="entry name" value="Cation_efflux"/>
    <property type="match status" value="1"/>
</dbReference>
<dbReference type="GO" id="GO:0030003">
    <property type="term" value="P:intracellular monoatomic cation homeostasis"/>
    <property type="evidence" value="ECO:0007669"/>
    <property type="project" value="UniProtKB-ARBA"/>
</dbReference>
<dbReference type="VEuPathDB" id="FungiDB:An07g03130"/>
<dbReference type="InterPro" id="IPR018484">
    <property type="entry name" value="FGGY_N"/>
</dbReference>
<dbReference type="PANTHER" id="PTHR10196:SF57">
    <property type="entry name" value="XYLULOSE KINASE"/>
    <property type="match status" value="1"/>
</dbReference>
<dbReference type="FunFam" id="3.30.70.1350:FF:000010">
    <property type="entry name" value="Cation efflux family protein, putative"/>
    <property type="match status" value="1"/>
</dbReference>
<dbReference type="VEuPathDB" id="FungiDB:An07g03140"/>
<keyword evidence="13" id="KW-0067">ATP-binding</keyword>
<feature type="domain" description="Carbohydrate kinase FGGY C-terminal" evidence="21">
    <location>
        <begin position="612"/>
        <end position="827"/>
    </location>
</feature>
<dbReference type="NCBIfam" id="TIGR01297">
    <property type="entry name" value="CDF"/>
    <property type="match status" value="1"/>
</dbReference>
<evidence type="ECO:0000313" key="23">
    <source>
        <dbReference type="Proteomes" id="UP000197666"/>
    </source>
</evidence>
<evidence type="ECO:0000256" key="17">
    <source>
        <dbReference type="ARBA" id="ARBA00025184"/>
    </source>
</evidence>
<evidence type="ECO:0000256" key="11">
    <source>
        <dbReference type="ARBA" id="ARBA00022741"/>
    </source>
</evidence>
<evidence type="ECO:0000256" key="4">
    <source>
        <dbReference type="ARBA" id="ARBA00009156"/>
    </source>
</evidence>
<dbReference type="VEuPathDB" id="FungiDB:ATCC64974_45430"/>
<keyword evidence="9" id="KW-0808">Transferase</keyword>
<dbReference type="AlphaFoldDB" id="A0A505II06"/>